<reference evidence="8 9" key="1">
    <citation type="journal article" date="2009" name="Stand. Genomic Sci.">
        <title>Complete genome sequence of Slackia heliotrinireducens type strain (RHS 1).</title>
        <authorList>
            <person name="Pukall R."/>
            <person name="Lapidus A."/>
            <person name="Nolan M."/>
            <person name="Copeland A."/>
            <person name="Glavina Del Rio T."/>
            <person name="Lucas S."/>
            <person name="Chen F."/>
            <person name="Tice H."/>
            <person name="Cheng J.F."/>
            <person name="Chertkov O."/>
            <person name="Bruce D."/>
            <person name="Goodwin L."/>
            <person name="Kuske C."/>
            <person name="Brettin T."/>
            <person name="Detter J.C."/>
            <person name="Han C."/>
            <person name="Pitluck S."/>
            <person name="Pati A."/>
            <person name="Mavrommatis K."/>
            <person name="Ivanova N."/>
            <person name="Ovchinnikova G."/>
            <person name="Chen A."/>
            <person name="Palaniappan K."/>
            <person name="Schneider S."/>
            <person name="Rohde M."/>
            <person name="Chain P."/>
            <person name="D'haeseleer P."/>
            <person name="Goker M."/>
            <person name="Bristow J."/>
            <person name="Eisen J.A."/>
            <person name="Markowitz V."/>
            <person name="Kyrpides N.C."/>
            <person name="Klenk H.P."/>
            <person name="Hugenholtz P."/>
        </authorList>
    </citation>
    <scope>NUCLEOTIDE SEQUENCE [LARGE SCALE GENOMIC DNA]</scope>
    <source>
        <strain evidence="9">ATCC 29202 / DSM 20476 / NCTC 11029 / RHS 1</strain>
    </source>
</reference>
<dbReference type="PANTHER" id="PTHR43687">
    <property type="entry name" value="ADENYLYLSULFATE REDUCTASE, BETA SUBUNIT"/>
    <property type="match status" value="1"/>
</dbReference>
<dbReference type="GO" id="GO:0046872">
    <property type="term" value="F:metal ion binding"/>
    <property type="evidence" value="ECO:0007669"/>
    <property type="project" value="UniProtKB-KW"/>
</dbReference>
<evidence type="ECO:0000256" key="2">
    <source>
        <dbReference type="ARBA" id="ARBA00022723"/>
    </source>
</evidence>
<evidence type="ECO:0000256" key="6">
    <source>
        <dbReference type="SAM" id="MobiDB-lite"/>
    </source>
</evidence>
<evidence type="ECO:0000256" key="3">
    <source>
        <dbReference type="ARBA" id="ARBA00023002"/>
    </source>
</evidence>
<proteinExistence type="predicted"/>
<keyword evidence="3" id="KW-0560">Oxidoreductase</keyword>
<keyword evidence="1" id="KW-0004">4Fe-4S</keyword>
<evidence type="ECO:0000313" key="9">
    <source>
        <dbReference type="Proteomes" id="UP000002026"/>
    </source>
</evidence>
<keyword evidence="4" id="KW-0408">Iron</keyword>
<dbReference type="Proteomes" id="UP000002026">
    <property type="component" value="Chromosome"/>
</dbReference>
<dbReference type="EMBL" id="CP001684">
    <property type="protein sequence ID" value="ACV22713.1"/>
    <property type="molecule type" value="Genomic_DNA"/>
</dbReference>
<evidence type="ECO:0000313" key="8">
    <source>
        <dbReference type="EMBL" id="ACV22713.1"/>
    </source>
</evidence>
<dbReference type="Pfam" id="PF02662">
    <property type="entry name" value="FlpD"/>
    <property type="match status" value="1"/>
</dbReference>
<dbReference type="eggNOG" id="COG1145">
    <property type="taxonomic scope" value="Bacteria"/>
</dbReference>
<dbReference type="HOGENOM" id="CLU_048087_3_0_11"/>
<feature type="region of interest" description="Disordered" evidence="6">
    <location>
        <begin position="430"/>
        <end position="450"/>
    </location>
</feature>
<dbReference type="GO" id="GO:0051539">
    <property type="term" value="F:4 iron, 4 sulfur cluster binding"/>
    <property type="evidence" value="ECO:0007669"/>
    <property type="project" value="UniProtKB-KW"/>
</dbReference>
<dbReference type="Pfam" id="PF12838">
    <property type="entry name" value="Fer4_7"/>
    <property type="match status" value="1"/>
</dbReference>
<evidence type="ECO:0000256" key="4">
    <source>
        <dbReference type="ARBA" id="ARBA00023004"/>
    </source>
</evidence>
<dbReference type="PANTHER" id="PTHR43687:SF4">
    <property type="entry name" value="BLR5484 PROTEIN"/>
    <property type="match status" value="1"/>
</dbReference>
<dbReference type="PROSITE" id="PS00198">
    <property type="entry name" value="4FE4S_FER_1"/>
    <property type="match status" value="2"/>
</dbReference>
<evidence type="ECO:0000259" key="7">
    <source>
        <dbReference type="PROSITE" id="PS51379"/>
    </source>
</evidence>
<dbReference type="GO" id="GO:0016491">
    <property type="term" value="F:oxidoreductase activity"/>
    <property type="evidence" value="ECO:0007669"/>
    <property type="project" value="UniProtKB-KW"/>
</dbReference>
<feature type="domain" description="4Fe-4S ferredoxin-type" evidence="7">
    <location>
        <begin position="46"/>
        <end position="76"/>
    </location>
</feature>
<protein>
    <submittedName>
        <fullName evidence="8">4Fe-4S protein</fullName>
    </submittedName>
</protein>
<evidence type="ECO:0000256" key="5">
    <source>
        <dbReference type="ARBA" id="ARBA00023014"/>
    </source>
</evidence>
<evidence type="ECO:0000256" key="1">
    <source>
        <dbReference type="ARBA" id="ARBA00022485"/>
    </source>
</evidence>
<dbReference type="AlphaFoldDB" id="C7N728"/>
<dbReference type="Gene3D" id="3.30.70.20">
    <property type="match status" value="2"/>
</dbReference>
<dbReference type="SUPFAM" id="SSF54862">
    <property type="entry name" value="4Fe-4S ferredoxins"/>
    <property type="match status" value="2"/>
</dbReference>
<keyword evidence="2" id="KW-0479">Metal-binding</keyword>
<dbReference type="KEGG" id="shi:Shel_16940"/>
<keyword evidence="5" id="KW-0411">Iron-sulfur</keyword>
<accession>C7N728</accession>
<dbReference type="STRING" id="471855.Shel_16940"/>
<keyword evidence="9" id="KW-1185">Reference proteome</keyword>
<feature type="domain" description="4Fe-4S ferredoxin-type" evidence="7">
    <location>
        <begin position="340"/>
        <end position="369"/>
    </location>
</feature>
<dbReference type="InterPro" id="IPR050572">
    <property type="entry name" value="Fe-S_Ferredoxin"/>
</dbReference>
<dbReference type="eggNOG" id="COG1146">
    <property type="taxonomic scope" value="Bacteria"/>
</dbReference>
<dbReference type="Pfam" id="PF00037">
    <property type="entry name" value="Fer4"/>
    <property type="match status" value="1"/>
</dbReference>
<dbReference type="InterPro" id="IPR017900">
    <property type="entry name" value="4Fe4S_Fe_S_CS"/>
</dbReference>
<organism evidence="8 9">
    <name type="scientific">Slackia heliotrinireducens (strain ATCC 29202 / DSM 20476 / NCTC 11029 / RHS 1)</name>
    <name type="common">Peptococcus heliotrinreducens</name>
    <dbReference type="NCBI Taxonomy" id="471855"/>
    <lineage>
        <taxon>Bacteria</taxon>
        <taxon>Bacillati</taxon>
        <taxon>Actinomycetota</taxon>
        <taxon>Coriobacteriia</taxon>
        <taxon>Eggerthellales</taxon>
        <taxon>Eggerthellaceae</taxon>
        <taxon>Slackia</taxon>
    </lineage>
</organism>
<sequence>MYVISEMNSPKLSVHANRCVFVRNRNADCLRCASVCTTGAISKSEAGVTVDPDKCIGCGTCATACPSCCLEAMNPSDETMFFQMRQGQKAGGGHVAVACRNARMLSGASKDDEGVWTLHDGTPVVSVECLGRVDESVLVETVARGAVRITLIEGSCSTCEHTKGGSFCSTILQEANNLLRAFDSDAVLEKIPVSQVDMRHRPFTPEEKAAAARPAYEWKADAPAADPRRILNDVTKASADVDTIAEYAKRNAVASKRVQLEEPALRHVQTDGTLPHFTPSRRLRLFNSLKHLGIPTCETVKTRLWGQVNIDTDICRSCRMCTVFCPTGAISRFDTKDDAFGVEHRSALCMQCRLCETICPEHAITVSDTVSLDEFVSGAKIRFEMNPIGWSPSSPNAIGTRYARFLKTPNLQDPQATNKPEDIREAQAFAHKKEAARAKAKAAREKRQSE</sequence>
<name>C7N728_SLAHD</name>
<dbReference type="InterPro" id="IPR003813">
    <property type="entry name" value="MvhD/FlpD"/>
</dbReference>
<dbReference type="InterPro" id="IPR017896">
    <property type="entry name" value="4Fe4S_Fe-S-bd"/>
</dbReference>
<dbReference type="PROSITE" id="PS51379">
    <property type="entry name" value="4FE4S_FER_2"/>
    <property type="match status" value="3"/>
</dbReference>
<gene>
    <name evidence="8" type="ordered locus">Shel_16940</name>
</gene>
<feature type="domain" description="4Fe-4S ferredoxin-type" evidence="7">
    <location>
        <begin position="306"/>
        <end position="336"/>
    </location>
</feature>